<feature type="transmembrane region" description="Helical" evidence="8">
    <location>
        <begin position="71"/>
        <end position="89"/>
    </location>
</feature>
<evidence type="ECO:0000256" key="1">
    <source>
        <dbReference type="ARBA" id="ARBA00004651"/>
    </source>
</evidence>
<feature type="domain" description="ABC transmembrane type-2" evidence="9">
    <location>
        <begin position="35"/>
        <end position="269"/>
    </location>
</feature>
<keyword evidence="4 8" id="KW-1003">Cell membrane</keyword>
<keyword evidence="11" id="KW-1185">Reference proteome</keyword>
<dbReference type="RefSeq" id="WP_147209954.1">
    <property type="nucleotide sequence ID" value="NZ_BJYM01000006.1"/>
</dbReference>
<comment type="subcellular location">
    <subcellularLocation>
        <location evidence="1 8">Cell membrane</location>
        <topology evidence="1 8">Multi-pass membrane protein</topology>
    </subcellularLocation>
</comment>
<evidence type="ECO:0000256" key="3">
    <source>
        <dbReference type="ARBA" id="ARBA00022448"/>
    </source>
</evidence>
<dbReference type="InterPro" id="IPR047817">
    <property type="entry name" value="ABC2_TM_bact-type"/>
</dbReference>
<evidence type="ECO:0000256" key="5">
    <source>
        <dbReference type="ARBA" id="ARBA00022692"/>
    </source>
</evidence>
<feature type="transmembrane region" description="Helical" evidence="8">
    <location>
        <begin position="110"/>
        <end position="141"/>
    </location>
</feature>
<protein>
    <recommendedName>
        <fullName evidence="8">Transport permease protein</fullName>
    </recommendedName>
</protein>
<dbReference type="AlphaFoldDB" id="A0A511ZHK2"/>
<sequence>MNFLWKVIKEQISHFYLIRRLSLYELKNKNKNNYLGMGWEILNPAIQILIYWFVFGLLLSRDDITMGGEPVPFITWLIGGFFVWIFFYQSTVQGSKSVFSRLKMLSKMNFPMSIIPSYVIFSQFYVHLITIVISIIIYQFMGFYINIYYLQLIYFMIATLIFLFAISLITSTISTIVRDFHMLLNSTLRMFLYISGVLWPLSKLEALDFPWLMNIMQLNPLYYLIEGYRAAFFGTEWYFITNGLLTLYFWLVVFLLLIIGAGLHMRFRKHFIDFL</sequence>
<dbReference type="GO" id="GO:0005886">
    <property type="term" value="C:plasma membrane"/>
    <property type="evidence" value="ECO:0007669"/>
    <property type="project" value="UniProtKB-SubCell"/>
</dbReference>
<dbReference type="Proteomes" id="UP000321558">
    <property type="component" value="Unassembled WGS sequence"/>
</dbReference>
<comment type="caution">
    <text evidence="10">The sequence shown here is derived from an EMBL/GenBank/DDBJ whole genome shotgun (WGS) entry which is preliminary data.</text>
</comment>
<dbReference type="GO" id="GO:0140359">
    <property type="term" value="F:ABC-type transporter activity"/>
    <property type="evidence" value="ECO:0007669"/>
    <property type="project" value="InterPro"/>
</dbReference>
<comment type="similarity">
    <text evidence="2 8">Belongs to the ABC-2 integral membrane protein family.</text>
</comment>
<evidence type="ECO:0000259" key="9">
    <source>
        <dbReference type="PROSITE" id="PS51012"/>
    </source>
</evidence>
<feature type="transmembrane region" description="Helical" evidence="8">
    <location>
        <begin position="182"/>
        <end position="201"/>
    </location>
</feature>
<evidence type="ECO:0000313" key="11">
    <source>
        <dbReference type="Proteomes" id="UP000321558"/>
    </source>
</evidence>
<feature type="transmembrane region" description="Helical" evidence="8">
    <location>
        <begin position="247"/>
        <end position="267"/>
    </location>
</feature>
<evidence type="ECO:0000256" key="6">
    <source>
        <dbReference type="ARBA" id="ARBA00022989"/>
    </source>
</evidence>
<feature type="transmembrane region" description="Helical" evidence="8">
    <location>
        <begin position="41"/>
        <end position="59"/>
    </location>
</feature>
<dbReference type="OrthoDB" id="9794365at2"/>
<dbReference type="PROSITE" id="PS51012">
    <property type="entry name" value="ABC_TM2"/>
    <property type="match status" value="1"/>
</dbReference>
<evidence type="ECO:0000256" key="2">
    <source>
        <dbReference type="ARBA" id="ARBA00007783"/>
    </source>
</evidence>
<proteinExistence type="inferred from homology"/>
<reference evidence="10 11" key="1">
    <citation type="submission" date="2019-07" db="EMBL/GenBank/DDBJ databases">
        <title>Whole genome shotgun sequence of Oceanobacillus sojae NBRC 105379.</title>
        <authorList>
            <person name="Hosoyama A."/>
            <person name="Uohara A."/>
            <person name="Ohji S."/>
            <person name="Ichikawa N."/>
        </authorList>
    </citation>
    <scope>NUCLEOTIDE SEQUENCE [LARGE SCALE GENOMIC DNA]</scope>
    <source>
        <strain evidence="10 11">NBRC 105379</strain>
    </source>
</reference>
<dbReference type="PANTHER" id="PTHR30413:SF10">
    <property type="entry name" value="CAPSULE POLYSACCHARIDE EXPORT INNER-MEMBRANE PROTEIN CTRC"/>
    <property type="match status" value="1"/>
</dbReference>
<dbReference type="InterPro" id="IPR013525">
    <property type="entry name" value="ABC2_TM"/>
</dbReference>
<accession>A0A511ZHK2</accession>
<gene>
    <name evidence="10" type="primary">tagG</name>
    <name evidence="10" type="ORF">OSO01_16620</name>
</gene>
<evidence type="ECO:0000256" key="7">
    <source>
        <dbReference type="ARBA" id="ARBA00023136"/>
    </source>
</evidence>
<evidence type="ECO:0000256" key="4">
    <source>
        <dbReference type="ARBA" id="ARBA00022475"/>
    </source>
</evidence>
<evidence type="ECO:0000256" key="8">
    <source>
        <dbReference type="RuleBase" id="RU361157"/>
    </source>
</evidence>
<keyword evidence="7 8" id="KW-0472">Membrane</keyword>
<feature type="transmembrane region" description="Helical" evidence="8">
    <location>
        <begin position="147"/>
        <end position="170"/>
    </location>
</feature>
<organism evidence="10 11">
    <name type="scientific">Oceanobacillus sojae</name>
    <dbReference type="NCBI Taxonomy" id="582851"/>
    <lineage>
        <taxon>Bacteria</taxon>
        <taxon>Bacillati</taxon>
        <taxon>Bacillota</taxon>
        <taxon>Bacilli</taxon>
        <taxon>Bacillales</taxon>
        <taxon>Bacillaceae</taxon>
        <taxon>Oceanobacillus</taxon>
    </lineage>
</organism>
<name>A0A511ZHK2_9BACI</name>
<keyword evidence="5 8" id="KW-0812">Transmembrane</keyword>
<keyword evidence="6 8" id="KW-1133">Transmembrane helix</keyword>
<dbReference type="PANTHER" id="PTHR30413">
    <property type="entry name" value="INNER MEMBRANE TRANSPORT PERMEASE"/>
    <property type="match status" value="1"/>
</dbReference>
<dbReference type="Pfam" id="PF01061">
    <property type="entry name" value="ABC2_membrane"/>
    <property type="match status" value="1"/>
</dbReference>
<dbReference type="GO" id="GO:0015920">
    <property type="term" value="P:lipopolysaccharide transport"/>
    <property type="evidence" value="ECO:0007669"/>
    <property type="project" value="TreeGrafter"/>
</dbReference>
<evidence type="ECO:0000313" key="10">
    <source>
        <dbReference type="EMBL" id="GEN86923.1"/>
    </source>
</evidence>
<keyword evidence="3 8" id="KW-0813">Transport</keyword>
<dbReference type="EMBL" id="BJYM01000006">
    <property type="protein sequence ID" value="GEN86923.1"/>
    <property type="molecule type" value="Genomic_DNA"/>
</dbReference>